<evidence type="ECO:0000313" key="4">
    <source>
        <dbReference type="Proteomes" id="UP000635477"/>
    </source>
</evidence>
<comment type="caution">
    <text evidence="3">The sequence shown here is derived from an EMBL/GenBank/DDBJ whole genome shotgun (WGS) entry which is preliminary data.</text>
</comment>
<dbReference type="AlphaFoldDB" id="A0A8H4XQA7"/>
<feature type="compositionally biased region" description="Low complexity" evidence="1">
    <location>
        <begin position="159"/>
        <end position="172"/>
    </location>
</feature>
<evidence type="ECO:0000259" key="2">
    <source>
        <dbReference type="Pfam" id="PF13391"/>
    </source>
</evidence>
<sequence>MDPLSTLTMEELAKRQELLQVLDRCLDTDRLASLAELTTTNSRALATILADTPPQRAPIGPYITDFDERCDIVTEWEELNKHEYYTLNATALAIIMVAPIDQLRDLRNRFRSTDGSPILNAHVIFTPLCEFGPHAIRNYLSKGGRPPSNTSSPMRSGATSRPPGFPRTPTRGRTSRGRSHQRSASDTSASYRQLNTGAGIPGSPTRSESRNTGATRRCKQRDNSACILSGLLDPEGAHIFPFSMNGNQKLGTLMPVLAMFWGQAQAQRWYGLFLDRNTTESARNLLSLNHQYHFWWDKANFALKPLTTTANEITVQFHWLKTGNFKPRDHISRDSYLRLASLDGPDGMAWGDRLAHRKSGLPIETGQTFIIKAEHPDDLPSFELLQLQWDLLRVAAMCGAGEASDDDFFYERDDEDDVAGFSEVDEDVWYNQDDDSSS</sequence>
<dbReference type="InterPro" id="IPR003615">
    <property type="entry name" value="HNH_nuc"/>
</dbReference>
<feature type="compositionally biased region" description="Polar residues" evidence="1">
    <location>
        <begin position="182"/>
        <end position="196"/>
    </location>
</feature>
<keyword evidence="4" id="KW-1185">Reference proteome</keyword>
<organism evidence="3 4">
    <name type="scientific">Fusarium zealandicum</name>
    <dbReference type="NCBI Taxonomy" id="1053134"/>
    <lineage>
        <taxon>Eukaryota</taxon>
        <taxon>Fungi</taxon>
        <taxon>Dikarya</taxon>
        <taxon>Ascomycota</taxon>
        <taxon>Pezizomycotina</taxon>
        <taxon>Sordariomycetes</taxon>
        <taxon>Hypocreomycetidae</taxon>
        <taxon>Hypocreales</taxon>
        <taxon>Nectriaceae</taxon>
        <taxon>Fusarium</taxon>
        <taxon>Fusarium staphyleae species complex</taxon>
    </lineage>
</organism>
<gene>
    <name evidence="3" type="ORF">FZEAL_451</name>
</gene>
<feature type="region of interest" description="Disordered" evidence="1">
    <location>
        <begin position="140"/>
        <end position="218"/>
    </location>
</feature>
<name>A0A8H4XQA7_9HYPO</name>
<accession>A0A8H4XQA7</accession>
<feature type="compositionally biased region" description="Polar residues" evidence="1">
    <location>
        <begin position="204"/>
        <end position="214"/>
    </location>
</feature>
<dbReference type="Proteomes" id="UP000635477">
    <property type="component" value="Unassembled WGS sequence"/>
</dbReference>
<proteinExistence type="predicted"/>
<evidence type="ECO:0000256" key="1">
    <source>
        <dbReference type="SAM" id="MobiDB-lite"/>
    </source>
</evidence>
<reference evidence="3" key="1">
    <citation type="journal article" date="2020" name="BMC Genomics">
        <title>Correction to: Identification and distribution of gene clusters required for synthesis of sphingolipid metabolism inhibitors in diverse species of the filamentous fungus Fusarium.</title>
        <authorList>
            <person name="Kim H.S."/>
            <person name="Lohmar J.M."/>
            <person name="Busman M."/>
            <person name="Brown D.W."/>
            <person name="Naumann T.A."/>
            <person name="Divon H.H."/>
            <person name="Lysoe E."/>
            <person name="Uhlig S."/>
            <person name="Proctor R.H."/>
        </authorList>
    </citation>
    <scope>NUCLEOTIDE SEQUENCE</scope>
    <source>
        <strain evidence="3">NRRL 22465</strain>
    </source>
</reference>
<protein>
    <recommendedName>
        <fullName evidence="2">HNH nuclease domain-containing protein</fullName>
    </recommendedName>
</protein>
<dbReference type="OrthoDB" id="5416097at2759"/>
<feature type="domain" description="HNH nuclease" evidence="2">
    <location>
        <begin position="226"/>
        <end position="303"/>
    </location>
</feature>
<dbReference type="Pfam" id="PF13391">
    <property type="entry name" value="HNH_2"/>
    <property type="match status" value="1"/>
</dbReference>
<feature type="compositionally biased region" description="Polar residues" evidence="1">
    <location>
        <begin position="147"/>
        <end position="158"/>
    </location>
</feature>
<dbReference type="EMBL" id="JABEYC010000024">
    <property type="protein sequence ID" value="KAF4984340.1"/>
    <property type="molecule type" value="Genomic_DNA"/>
</dbReference>
<reference evidence="3" key="2">
    <citation type="submission" date="2020-05" db="EMBL/GenBank/DDBJ databases">
        <authorList>
            <person name="Kim H.-S."/>
            <person name="Proctor R.H."/>
            <person name="Brown D.W."/>
        </authorList>
    </citation>
    <scope>NUCLEOTIDE SEQUENCE</scope>
    <source>
        <strain evidence="3">NRRL 22465</strain>
    </source>
</reference>
<evidence type="ECO:0000313" key="3">
    <source>
        <dbReference type="EMBL" id="KAF4984340.1"/>
    </source>
</evidence>